<dbReference type="Pfam" id="PF00441">
    <property type="entry name" value="Acyl-CoA_dh_1"/>
    <property type="match status" value="1"/>
</dbReference>
<dbReference type="EMBL" id="AYKF01000001">
    <property type="protein sequence ID" value="ROO37706.1"/>
    <property type="molecule type" value="Genomic_DNA"/>
</dbReference>
<dbReference type="PROSITE" id="PS00072">
    <property type="entry name" value="ACYL_COA_DH_1"/>
    <property type="match status" value="1"/>
</dbReference>
<proteinExistence type="inferred from homology"/>
<dbReference type="InterPro" id="IPR046373">
    <property type="entry name" value="Acyl-CoA_Oxase/DH_mid-dom_sf"/>
</dbReference>
<evidence type="ECO:0000259" key="8">
    <source>
        <dbReference type="Pfam" id="PF02770"/>
    </source>
</evidence>
<keyword evidence="4 6" id="KW-0274">FAD</keyword>
<dbReference type="InterPro" id="IPR052161">
    <property type="entry name" value="Mycobact_Acyl-CoA_DH"/>
</dbReference>
<feature type="domain" description="Acyl-CoA dehydrogenase/oxidase C-terminal" evidence="7">
    <location>
        <begin position="265"/>
        <end position="380"/>
    </location>
</feature>
<dbReference type="GO" id="GO:0005886">
    <property type="term" value="C:plasma membrane"/>
    <property type="evidence" value="ECO:0007669"/>
    <property type="project" value="TreeGrafter"/>
</dbReference>
<accession>A0A423QAU6</accession>
<gene>
    <name evidence="10" type="ORF">SAHL_00720</name>
</gene>
<evidence type="ECO:0000259" key="9">
    <source>
        <dbReference type="Pfam" id="PF02771"/>
    </source>
</evidence>
<dbReference type="GO" id="GO:0003995">
    <property type="term" value="F:acyl-CoA dehydrogenase activity"/>
    <property type="evidence" value="ECO:0007669"/>
    <property type="project" value="InterPro"/>
</dbReference>
<dbReference type="InterPro" id="IPR009100">
    <property type="entry name" value="AcylCoA_DH/oxidase_NM_dom_sf"/>
</dbReference>
<feature type="domain" description="Acyl-CoA oxidase/dehydrogenase middle" evidence="8">
    <location>
        <begin position="129"/>
        <end position="224"/>
    </location>
</feature>
<dbReference type="RefSeq" id="WP_123589487.1">
    <property type="nucleotide sequence ID" value="NZ_AYKF01000001.1"/>
</dbReference>
<dbReference type="Gene3D" id="1.10.540.10">
    <property type="entry name" value="Acyl-CoA dehydrogenase/oxidase, N-terminal domain"/>
    <property type="match status" value="1"/>
</dbReference>
<dbReference type="AlphaFoldDB" id="A0A423QAU6"/>
<evidence type="ECO:0000256" key="2">
    <source>
        <dbReference type="ARBA" id="ARBA00009347"/>
    </source>
</evidence>
<name>A0A423QAU6_9GAMM</name>
<reference evidence="10 11" key="1">
    <citation type="submission" date="2013-10" db="EMBL/GenBank/DDBJ databases">
        <title>Salinisphaera halophila YIM 95161 Genome Sequencing.</title>
        <authorList>
            <person name="Lai Q."/>
            <person name="Li C."/>
            <person name="Shao Z."/>
        </authorList>
    </citation>
    <scope>NUCLEOTIDE SEQUENCE [LARGE SCALE GENOMIC DNA]</scope>
    <source>
        <strain evidence="10 11">YIM 95161</strain>
    </source>
</reference>
<dbReference type="PANTHER" id="PTHR43292:SF4">
    <property type="entry name" value="ACYL-COA DEHYDROGENASE FADE34"/>
    <property type="match status" value="1"/>
</dbReference>
<sequence>MVSFRFDPVTLPASTLALRDEVRAFLAEELAAGRFTPHRNSWGTFDAEFSRRCGERGFIGMRWPQRYGGCEASALDRHVVIEEMLAAGAPVGAHWIADRQSGNNILANGSEAARASILPRIAAGECYFAIGMSEPDSGSDLASVGMRATRTDGGWRLNGTKIWTSVAHRAHYLIALARTAPPGDDRRAGLTQFIVAIDAANGVTTRPIHNLYGAHEFNEVLFEDTFVPDDMIVGEIGAGWQMVTGELAFERSGPDRILSTFQLLRQLVARLAETADARSNVAVGRLVAHLVTLRQMSWSVAGMLERGASPELEAAMVKDVGTAFEQEIPEIARLLVPEQASLTRGDLYGEALAQSVLSAPCFTIRGGTREILRGIIARGLGLR</sequence>
<dbReference type="InterPro" id="IPR009075">
    <property type="entry name" value="AcylCo_DH/oxidase_C"/>
</dbReference>
<comment type="cofactor">
    <cofactor evidence="1 6">
        <name>FAD</name>
        <dbReference type="ChEBI" id="CHEBI:57692"/>
    </cofactor>
</comment>
<evidence type="ECO:0000256" key="3">
    <source>
        <dbReference type="ARBA" id="ARBA00022630"/>
    </source>
</evidence>
<dbReference type="InterPro" id="IPR006091">
    <property type="entry name" value="Acyl-CoA_Oxase/DH_mid-dom"/>
</dbReference>
<dbReference type="Pfam" id="PF02770">
    <property type="entry name" value="Acyl-CoA_dh_M"/>
    <property type="match status" value="1"/>
</dbReference>
<evidence type="ECO:0000256" key="5">
    <source>
        <dbReference type="ARBA" id="ARBA00023002"/>
    </source>
</evidence>
<evidence type="ECO:0000313" key="11">
    <source>
        <dbReference type="Proteomes" id="UP000285123"/>
    </source>
</evidence>
<comment type="caution">
    <text evidence="10">The sequence shown here is derived from an EMBL/GenBank/DDBJ whole genome shotgun (WGS) entry which is preliminary data.</text>
</comment>
<dbReference type="SUPFAM" id="SSF47203">
    <property type="entry name" value="Acyl-CoA dehydrogenase C-terminal domain-like"/>
    <property type="match status" value="1"/>
</dbReference>
<dbReference type="InterPro" id="IPR006089">
    <property type="entry name" value="Acyl-CoA_DH_CS"/>
</dbReference>
<evidence type="ECO:0000256" key="4">
    <source>
        <dbReference type="ARBA" id="ARBA00022827"/>
    </source>
</evidence>
<dbReference type="PANTHER" id="PTHR43292">
    <property type="entry name" value="ACYL-COA DEHYDROGENASE"/>
    <property type="match status" value="1"/>
</dbReference>
<evidence type="ECO:0000256" key="1">
    <source>
        <dbReference type="ARBA" id="ARBA00001974"/>
    </source>
</evidence>
<dbReference type="InterPro" id="IPR037069">
    <property type="entry name" value="AcylCoA_DH/ox_N_sf"/>
</dbReference>
<protein>
    <submittedName>
        <fullName evidence="10">Acyl-CoA dehydrogenase</fullName>
    </submittedName>
</protein>
<dbReference type="InterPro" id="IPR013786">
    <property type="entry name" value="AcylCoA_DH/ox_N"/>
</dbReference>
<dbReference type="Gene3D" id="1.20.140.10">
    <property type="entry name" value="Butyryl-CoA Dehydrogenase, subunit A, domain 3"/>
    <property type="match status" value="1"/>
</dbReference>
<dbReference type="SUPFAM" id="SSF56645">
    <property type="entry name" value="Acyl-CoA dehydrogenase NM domain-like"/>
    <property type="match status" value="1"/>
</dbReference>
<dbReference type="Pfam" id="PF02771">
    <property type="entry name" value="Acyl-CoA_dh_N"/>
    <property type="match status" value="1"/>
</dbReference>
<dbReference type="InterPro" id="IPR036250">
    <property type="entry name" value="AcylCo_DH-like_C"/>
</dbReference>
<dbReference type="GO" id="GO:0050660">
    <property type="term" value="F:flavin adenine dinucleotide binding"/>
    <property type="evidence" value="ECO:0007669"/>
    <property type="project" value="InterPro"/>
</dbReference>
<dbReference type="OrthoDB" id="9769473at2"/>
<organism evidence="10 11">
    <name type="scientific">Salinisphaera orenii YIM 95161</name>
    <dbReference type="NCBI Taxonomy" id="1051139"/>
    <lineage>
        <taxon>Bacteria</taxon>
        <taxon>Pseudomonadati</taxon>
        <taxon>Pseudomonadota</taxon>
        <taxon>Gammaproteobacteria</taxon>
        <taxon>Salinisphaerales</taxon>
        <taxon>Salinisphaeraceae</taxon>
        <taxon>Salinisphaera</taxon>
    </lineage>
</organism>
<keyword evidence="5 6" id="KW-0560">Oxidoreductase</keyword>
<keyword evidence="3 6" id="KW-0285">Flavoprotein</keyword>
<dbReference type="FunFam" id="2.40.110.10:FF:000011">
    <property type="entry name" value="Acyl-CoA dehydrogenase FadE34"/>
    <property type="match status" value="1"/>
</dbReference>
<evidence type="ECO:0000256" key="6">
    <source>
        <dbReference type="RuleBase" id="RU362125"/>
    </source>
</evidence>
<comment type="similarity">
    <text evidence="2 6">Belongs to the acyl-CoA dehydrogenase family.</text>
</comment>
<dbReference type="Proteomes" id="UP000285123">
    <property type="component" value="Unassembled WGS sequence"/>
</dbReference>
<dbReference type="Gene3D" id="2.40.110.10">
    <property type="entry name" value="Butyryl-CoA Dehydrogenase, subunit A, domain 2"/>
    <property type="match status" value="1"/>
</dbReference>
<feature type="domain" description="Acyl-CoA dehydrogenase/oxidase N-terminal" evidence="9">
    <location>
        <begin position="16"/>
        <end position="125"/>
    </location>
</feature>
<evidence type="ECO:0000259" key="7">
    <source>
        <dbReference type="Pfam" id="PF00441"/>
    </source>
</evidence>
<evidence type="ECO:0000313" key="10">
    <source>
        <dbReference type="EMBL" id="ROO37706.1"/>
    </source>
</evidence>